<gene>
    <name evidence="2" type="ORF">TTRE_0000128101</name>
</gene>
<keyword evidence="1" id="KW-0732">Signal</keyword>
<feature type="signal peptide" evidence="1">
    <location>
        <begin position="1"/>
        <end position="16"/>
    </location>
</feature>
<dbReference type="GO" id="GO:0005840">
    <property type="term" value="C:ribosome"/>
    <property type="evidence" value="ECO:0007669"/>
    <property type="project" value="UniProtKB-KW"/>
</dbReference>
<dbReference type="Proteomes" id="UP000030665">
    <property type="component" value="Unassembled WGS sequence"/>
</dbReference>
<keyword evidence="2" id="KW-0687">Ribonucleoprotein</keyword>
<organism evidence="2 3">
    <name type="scientific">Trichuris trichiura</name>
    <name type="common">Whipworm</name>
    <name type="synonym">Trichocephalus trichiurus</name>
    <dbReference type="NCBI Taxonomy" id="36087"/>
    <lineage>
        <taxon>Eukaryota</taxon>
        <taxon>Metazoa</taxon>
        <taxon>Ecdysozoa</taxon>
        <taxon>Nematoda</taxon>
        <taxon>Enoplea</taxon>
        <taxon>Dorylaimia</taxon>
        <taxon>Trichinellida</taxon>
        <taxon>Trichuridae</taxon>
        <taxon>Trichuris</taxon>
    </lineage>
</organism>
<dbReference type="EMBL" id="HG805838">
    <property type="protein sequence ID" value="CDW53018.1"/>
    <property type="molecule type" value="Genomic_DNA"/>
</dbReference>
<sequence>MNCLLIFFLLTSLAIADSSKKRVKRFAPPVQLCRSCDYNDFPCWTHCNPMNMSWSGSCYQCSPGDWKCLKFCRHPPYPIPPYCDSCPQLNYMCMAECVPKPDYPRSCCHECHVADVLCYKTCIYCQPYNPWPCYKCAYDNSQFCKQKCGVRPPCSQCYDWDPDYVRCLRVCIPDHHYKYSPHYGPYDQSYKPQCNVDVWGSWCADSWFQGLSQTERAALLRQVMYRLDYSSPKKSSYDYKNLIYMPPS</sequence>
<dbReference type="AlphaFoldDB" id="A0A077YZY9"/>
<feature type="chain" id="PRO_5001728504" evidence="1">
    <location>
        <begin position="17"/>
        <end position="248"/>
    </location>
</feature>
<accession>A0A077YZY9</accession>
<name>A0A077YZY9_TRITR</name>
<evidence type="ECO:0000256" key="1">
    <source>
        <dbReference type="SAM" id="SignalP"/>
    </source>
</evidence>
<reference evidence="2" key="1">
    <citation type="submission" date="2014-01" db="EMBL/GenBank/DDBJ databases">
        <authorList>
            <person name="Aslett M."/>
        </authorList>
    </citation>
    <scope>NUCLEOTIDE SEQUENCE</scope>
</reference>
<evidence type="ECO:0000313" key="2">
    <source>
        <dbReference type="EMBL" id="CDW53018.1"/>
    </source>
</evidence>
<reference evidence="2" key="2">
    <citation type="submission" date="2014-03" db="EMBL/GenBank/DDBJ databases">
        <title>The whipworm genome and dual-species transcriptomics of an intimate host-pathogen interaction.</title>
        <authorList>
            <person name="Foth B.J."/>
            <person name="Tsai I.J."/>
            <person name="Reid A.J."/>
            <person name="Bancroft A.J."/>
            <person name="Nichol S."/>
            <person name="Tracey A."/>
            <person name="Holroyd N."/>
            <person name="Cotton J.A."/>
            <person name="Stanley E.J."/>
            <person name="Zarowiecki M."/>
            <person name="Liu J.Z."/>
            <person name="Huckvale T."/>
            <person name="Cooper P.J."/>
            <person name="Grencis R.K."/>
            <person name="Berriman M."/>
        </authorList>
    </citation>
    <scope>NUCLEOTIDE SEQUENCE [LARGE SCALE GENOMIC DNA]</scope>
</reference>
<proteinExistence type="predicted"/>
<keyword evidence="3" id="KW-1185">Reference proteome</keyword>
<protein>
    <submittedName>
        <fullName evidence="2">Ribosomal protein L15</fullName>
    </submittedName>
</protein>
<evidence type="ECO:0000313" key="3">
    <source>
        <dbReference type="Proteomes" id="UP000030665"/>
    </source>
</evidence>
<keyword evidence="2" id="KW-0689">Ribosomal protein</keyword>